<name>A0A381W053_9ZZZZ</name>
<dbReference type="GO" id="GO:0016705">
    <property type="term" value="F:oxidoreductase activity, acting on paired donors, with incorporation or reduction of molecular oxygen"/>
    <property type="evidence" value="ECO:0007669"/>
    <property type="project" value="InterPro"/>
</dbReference>
<feature type="domain" description="Luciferase-like" evidence="3">
    <location>
        <begin position="1"/>
        <end position="196"/>
    </location>
</feature>
<dbReference type="InterPro" id="IPR050766">
    <property type="entry name" value="Bact_Lucif_Oxidored"/>
</dbReference>
<evidence type="ECO:0000256" key="1">
    <source>
        <dbReference type="ARBA" id="ARBA00023002"/>
    </source>
</evidence>
<dbReference type="Pfam" id="PF00296">
    <property type="entry name" value="Bac_luciferase"/>
    <property type="match status" value="1"/>
</dbReference>
<organism evidence="4">
    <name type="scientific">marine metagenome</name>
    <dbReference type="NCBI Taxonomy" id="408172"/>
    <lineage>
        <taxon>unclassified sequences</taxon>
        <taxon>metagenomes</taxon>
        <taxon>ecological metagenomes</taxon>
    </lineage>
</organism>
<proteinExistence type="predicted"/>
<dbReference type="PANTHER" id="PTHR30137:SF8">
    <property type="entry name" value="BLR5498 PROTEIN"/>
    <property type="match status" value="1"/>
</dbReference>
<gene>
    <name evidence="4" type="ORF">METZ01_LOCUS98212</name>
</gene>
<evidence type="ECO:0000313" key="4">
    <source>
        <dbReference type="EMBL" id="SVA45358.1"/>
    </source>
</evidence>
<sequence>METGLLTLGDLLPDPNTGICRTESERHRTLVEQGVLAEAIGMDAIHLGEHHGSSYQLSAPPVVLAAIGERTERLILSTGVTLVANLDPFRVAEDYSTLDVLTEGRAEIVAGRGAIYARTFEIFGQNPEQSRELYADHIELLLKLLREEDVHSAGLRPLNGETSRPRPYGELPVWVGGGPSTASVDLAAKLGCPLMLPSV</sequence>
<dbReference type="Gene3D" id="3.20.20.30">
    <property type="entry name" value="Luciferase-like domain"/>
    <property type="match status" value="1"/>
</dbReference>
<keyword evidence="1" id="KW-0560">Oxidoreductase</keyword>
<dbReference type="SUPFAM" id="SSF51679">
    <property type="entry name" value="Bacterial luciferase-like"/>
    <property type="match status" value="1"/>
</dbReference>
<dbReference type="InterPro" id="IPR036661">
    <property type="entry name" value="Luciferase-like_sf"/>
</dbReference>
<dbReference type="AlphaFoldDB" id="A0A381W053"/>
<dbReference type="GO" id="GO:0004497">
    <property type="term" value="F:monooxygenase activity"/>
    <property type="evidence" value="ECO:0007669"/>
    <property type="project" value="UniProtKB-KW"/>
</dbReference>
<reference evidence="4" key="1">
    <citation type="submission" date="2018-05" db="EMBL/GenBank/DDBJ databases">
        <authorList>
            <person name="Lanie J.A."/>
            <person name="Ng W.-L."/>
            <person name="Kazmierczak K.M."/>
            <person name="Andrzejewski T.M."/>
            <person name="Davidsen T.M."/>
            <person name="Wayne K.J."/>
            <person name="Tettelin H."/>
            <person name="Glass J.I."/>
            <person name="Rusch D."/>
            <person name="Podicherti R."/>
            <person name="Tsui H.-C.T."/>
            <person name="Winkler M.E."/>
        </authorList>
    </citation>
    <scope>NUCLEOTIDE SEQUENCE</scope>
</reference>
<dbReference type="GO" id="GO:0005829">
    <property type="term" value="C:cytosol"/>
    <property type="evidence" value="ECO:0007669"/>
    <property type="project" value="TreeGrafter"/>
</dbReference>
<dbReference type="PANTHER" id="PTHR30137">
    <property type="entry name" value="LUCIFERASE-LIKE MONOOXYGENASE"/>
    <property type="match status" value="1"/>
</dbReference>
<feature type="non-terminal residue" evidence="4">
    <location>
        <position position="199"/>
    </location>
</feature>
<dbReference type="EMBL" id="UINC01010174">
    <property type="protein sequence ID" value="SVA45358.1"/>
    <property type="molecule type" value="Genomic_DNA"/>
</dbReference>
<dbReference type="InterPro" id="IPR011251">
    <property type="entry name" value="Luciferase-like_dom"/>
</dbReference>
<protein>
    <recommendedName>
        <fullName evidence="3">Luciferase-like domain-containing protein</fullName>
    </recommendedName>
</protein>
<accession>A0A381W053</accession>
<evidence type="ECO:0000259" key="3">
    <source>
        <dbReference type="Pfam" id="PF00296"/>
    </source>
</evidence>
<evidence type="ECO:0000256" key="2">
    <source>
        <dbReference type="ARBA" id="ARBA00023033"/>
    </source>
</evidence>
<keyword evidence="2" id="KW-0503">Monooxygenase</keyword>